<evidence type="ECO:0000256" key="1">
    <source>
        <dbReference type="SAM" id="MobiDB-lite"/>
    </source>
</evidence>
<dbReference type="PANTHER" id="PTHR22834:SF20">
    <property type="entry name" value="SH3 DOMAIN-CONTAINING PROTEIN"/>
    <property type="match status" value="1"/>
</dbReference>
<dbReference type="InterPro" id="IPR051492">
    <property type="entry name" value="Dynamin-Rho_GEF"/>
</dbReference>
<dbReference type="InterPro" id="IPR000219">
    <property type="entry name" value="DH_dom"/>
</dbReference>
<feature type="compositionally biased region" description="Basic and acidic residues" evidence="1">
    <location>
        <begin position="689"/>
        <end position="701"/>
    </location>
</feature>
<dbReference type="Proteomes" id="UP000054166">
    <property type="component" value="Unassembled WGS sequence"/>
</dbReference>
<feature type="compositionally biased region" description="Low complexity" evidence="1">
    <location>
        <begin position="668"/>
        <end position="682"/>
    </location>
</feature>
<dbReference type="InParanoid" id="A0A0C3ARV0"/>
<organism evidence="3 4">
    <name type="scientific">Piloderma croceum (strain F 1598)</name>
    <dbReference type="NCBI Taxonomy" id="765440"/>
    <lineage>
        <taxon>Eukaryota</taxon>
        <taxon>Fungi</taxon>
        <taxon>Dikarya</taxon>
        <taxon>Basidiomycota</taxon>
        <taxon>Agaricomycotina</taxon>
        <taxon>Agaricomycetes</taxon>
        <taxon>Agaricomycetidae</taxon>
        <taxon>Atheliales</taxon>
        <taxon>Atheliaceae</taxon>
        <taxon>Piloderma</taxon>
    </lineage>
</organism>
<accession>A0A0C3ARV0</accession>
<gene>
    <name evidence="3" type="ORF">PILCRDRAFT_77630</name>
</gene>
<dbReference type="GO" id="GO:0031991">
    <property type="term" value="P:regulation of actomyosin contractile ring contraction"/>
    <property type="evidence" value="ECO:0007669"/>
    <property type="project" value="TreeGrafter"/>
</dbReference>
<reference evidence="3 4" key="1">
    <citation type="submission" date="2014-04" db="EMBL/GenBank/DDBJ databases">
        <authorList>
            <consortium name="DOE Joint Genome Institute"/>
            <person name="Kuo A."/>
            <person name="Tarkka M."/>
            <person name="Buscot F."/>
            <person name="Kohler A."/>
            <person name="Nagy L.G."/>
            <person name="Floudas D."/>
            <person name="Copeland A."/>
            <person name="Barry K.W."/>
            <person name="Cichocki N."/>
            <person name="Veneault-Fourrey C."/>
            <person name="LaButti K."/>
            <person name="Lindquist E.A."/>
            <person name="Lipzen A."/>
            <person name="Lundell T."/>
            <person name="Morin E."/>
            <person name="Murat C."/>
            <person name="Sun H."/>
            <person name="Tunlid A."/>
            <person name="Henrissat B."/>
            <person name="Grigoriev I.V."/>
            <person name="Hibbett D.S."/>
            <person name="Martin F."/>
            <person name="Nordberg H.P."/>
            <person name="Cantor M.N."/>
            <person name="Hua S.X."/>
        </authorList>
    </citation>
    <scope>NUCLEOTIDE SEQUENCE [LARGE SCALE GENOMIC DNA]</scope>
    <source>
        <strain evidence="3 4">F 1598</strain>
    </source>
</reference>
<feature type="region of interest" description="Disordered" evidence="1">
    <location>
        <begin position="1"/>
        <end position="42"/>
    </location>
</feature>
<dbReference type="InterPro" id="IPR035899">
    <property type="entry name" value="DBL_dom_sf"/>
</dbReference>
<dbReference type="CDD" id="cd00160">
    <property type="entry name" value="RhoGEF"/>
    <property type="match status" value="1"/>
</dbReference>
<dbReference type="InterPro" id="IPR027267">
    <property type="entry name" value="AH/BAR_dom_sf"/>
</dbReference>
<evidence type="ECO:0000313" key="3">
    <source>
        <dbReference type="EMBL" id="KIM76643.1"/>
    </source>
</evidence>
<dbReference type="GO" id="GO:0005737">
    <property type="term" value="C:cytoplasm"/>
    <property type="evidence" value="ECO:0007669"/>
    <property type="project" value="TreeGrafter"/>
</dbReference>
<dbReference type="STRING" id="765440.A0A0C3ARV0"/>
<feature type="compositionally biased region" description="Basic residues" evidence="1">
    <location>
        <begin position="625"/>
        <end position="635"/>
    </location>
</feature>
<feature type="region of interest" description="Disordered" evidence="1">
    <location>
        <begin position="657"/>
        <end position="743"/>
    </location>
</feature>
<evidence type="ECO:0000313" key="4">
    <source>
        <dbReference type="Proteomes" id="UP000054166"/>
    </source>
</evidence>
<dbReference type="SMART" id="SM00325">
    <property type="entry name" value="RhoGEF"/>
    <property type="match status" value="1"/>
</dbReference>
<dbReference type="Pfam" id="PF00621">
    <property type="entry name" value="RhoGEF"/>
    <property type="match status" value="1"/>
</dbReference>
<dbReference type="PROSITE" id="PS50010">
    <property type="entry name" value="DH_2"/>
    <property type="match status" value="1"/>
</dbReference>
<dbReference type="AlphaFoldDB" id="A0A0C3ARV0"/>
<feature type="region of interest" description="Disordered" evidence="1">
    <location>
        <begin position="593"/>
        <end position="640"/>
    </location>
</feature>
<dbReference type="PANTHER" id="PTHR22834">
    <property type="entry name" value="NUCLEAR FUSION PROTEIN FUS2"/>
    <property type="match status" value="1"/>
</dbReference>
<dbReference type="HOGENOM" id="CLU_004370_0_0_1"/>
<feature type="region of interest" description="Disordered" evidence="1">
    <location>
        <begin position="103"/>
        <end position="137"/>
    </location>
</feature>
<dbReference type="EMBL" id="KN833033">
    <property type="protein sequence ID" value="KIM76643.1"/>
    <property type="molecule type" value="Genomic_DNA"/>
</dbReference>
<dbReference type="GO" id="GO:0005085">
    <property type="term" value="F:guanyl-nucleotide exchange factor activity"/>
    <property type="evidence" value="ECO:0007669"/>
    <property type="project" value="InterPro"/>
</dbReference>
<evidence type="ECO:0000259" key="2">
    <source>
        <dbReference type="PROSITE" id="PS50010"/>
    </source>
</evidence>
<feature type="domain" description="DH" evidence="2">
    <location>
        <begin position="65"/>
        <end position="289"/>
    </location>
</feature>
<dbReference type="Gene3D" id="1.20.900.10">
    <property type="entry name" value="Dbl homology (DH) domain"/>
    <property type="match status" value="1"/>
</dbReference>
<protein>
    <recommendedName>
        <fullName evidence="2">DH domain-containing protein</fullName>
    </recommendedName>
</protein>
<proteinExistence type="predicted"/>
<name>A0A0C3ARV0_PILCF</name>
<feature type="compositionally biased region" description="Low complexity" evidence="1">
    <location>
        <begin position="111"/>
        <end position="130"/>
    </location>
</feature>
<reference evidence="4" key="2">
    <citation type="submission" date="2015-01" db="EMBL/GenBank/DDBJ databases">
        <title>Evolutionary Origins and Diversification of the Mycorrhizal Mutualists.</title>
        <authorList>
            <consortium name="DOE Joint Genome Institute"/>
            <consortium name="Mycorrhizal Genomics Consortium"/>
            <person name="Kohler A."/>
            <person name="Kuo A."/>
            <person name="Nagy L.G."/>
            <person name="Floudas D."/>
            <person name="Copeland A."/>
            <person name="Barry K.W."/>
            <person name="Cichocki N."/>
            <person name="Veneault-Fourrey C."/>
            <person name="LaButti K."/>
            <person name="Lindquist E.A."/>
            <person name="Lipzen A."/>
            <person name="Lundell T."/>
            <person name="Morin E."/>
            <person name="Murat C."/>
            <person name="Riley R."/>
            <person name="Ohm R."/>
            <person name="Sun H."/>
            <person name="Tunlid A."/>
            <person name="Henrissat B."/>
            <person name="Grigoriev I.V."/>
            <person name="Hibbett D.S."/>
            <person name="Martin F."/>
        </authorList>
    </citation>
    <scope>NUCLEOTIDE SEQUENCE [LARGE SCALE GENOMIC DNA]</scope>
    <source>
        <strain evidence="4">F 1598</strain>
    </source>
</reference>
<sequence>MDEMPNYATLSGLLESMDLNDDPQFPEGDRRYSGRPDSPSVIPSLNDEVASLSTSLTPTPPTMSKRTHALLELLSSERAYASDLALIRDVHIPCALGQPAPFNAHPVTPPSSGSSSRTLSTASDSSTSSSQMGPPMTREDTKIIFSNVAELALFSDLFVERLEEALGSVLDGGIGDDHVGALFVEIIPAMEPPYKTYITRHPAALSHLHSLPPSSALTAYLNHSKTLATSLTHAWDLPSLLIKPVQRLLKYSLLLTAIIAETPDTHPDKENLKLAREKMEDVARAVNEDRRRWEVVKEVLNTKPGEGKGKKGLSVPASVNISRMKSLRSGKEKEDNHEAEQVERMEKLLKRSDAFINQFAKEAVDWAATVKVTVRALKQWAVGFAQVIGLSEEQKSEAFDAFVVVVEEQLTPLSGDLESIIHKKLLVDLARLVDSMRAPLRLLEAMNTLEPLHYGLLNINFAKGRPPTALLEASQSYLALRGQLFSELPQYLRLLDKGIATSIMQLAHWQTSYWADVHDRWGGLWDALRVDGEMNAGAAETSRVWWGRWSEVASVITGLNIVNPKKIYVEKPMVQPPPDRIVSMLASLNSGYIPQVPTPSPTSPSHSRSLKNGHKQSGESVRSGKSGKSKSSKHSRPTEDFNDYAYISMLGPMPMLTPIPSSAQTSLQSPGVRQSVSSGSSRTIPLNRRSSDAQDYSDQRGRPARKSSLTQKMSKSFRSSRSSSRRSSSRKSIEATPPPLGITTFYTGGSATVSRPGRHSVVSSTCSPSRSLQTARAMYACRVVHPCNPPDGVSYRNLPFFTLRVNTVFEVLEEYGHPSLHEDLPLYVDDGEDCLLLVRDIVGNIGWSLASFLIPLD</sequence>
<keyword evidence="4" id="KW-1185">Reference proteome</keyword>
<dbReference type="OrthoDB" id="10256089at2759"/>
<dbReference type="SUPFAM" id="SSF103657">
    <property type="entry name" value="BAR/IMD domain-like"/>
    <property type="match status" value="1"/>
</dbReference>
<dbReference type="GO" id="GO:0032955">
    <property type="term" value="P:regulation of division septum assembly"/>
    <property type="evidence" value="ECO:0007669"/>
    <property type="project" value="TreeGrafter"/>
</dbReference>
<dbReference type="SUPFAM" id="SSF48065">
    <property type="entry name" value="DBL homology domain (DH-domain)"/>
    <property type="match status" value="1"/>
</dbReference>